<evidence type="ECO:0000256" key="1">
    <source>
        <dbReference type="SAM" id="MobiDB-lite"/>
    </source>
</evidence>
<evidence type="ECO:0008006" key="4">
    <source>
        <dbReference type="Google" id="ProtNLM"/>
    </source>
</evidence>
<feature type="compositionally biased region" description="Gly residues" evidence="1">
    <location>
        <begin position="948"/>
        <end position="996"/>
    </location>
</feature>
<feature type="non-terminal residue" evidence="2">
    <location>
        <position position="1"/>
    </location>
</feature>
<comment type="caution">
    <text evidence="2">The sequence shown here is derived from an EMBL/GenBank/DDBJ whole genome shotgun (WGS) entry which is preliminary data.</text>
</comment>
<evidence type="ECO:0000313" key="2">
    <source>
        <dbReference type="EMBL" id="CAK0804533.1"/>
    </source>
</evidence>
<accession>A0ABN9QM35</accession>
<feature type="region of interest" description="Disordered" evidence="1">
    <location>
        <begin position="908"/>
        <end position="1008"/>
    </location>
</feature>
<name>A0ABN9QM35_9DINO</name>
<sequence length="1097" mass="120256">ATASGTWLAMDTAIKHLSHERLEDLARVLKIITLSDVPDNYAVNARFKSFVCSTLPRNVLYTPHGCAVHLVQRVMAGALNMKKLAGDVHAVWKTLRHPRNVDKISAVATGIVRDMLILPGPPPDPRWRAHAREVLSHTILRVMDHTRGSITKLTMDGDGDVAAATRLTDEASPGDPHRARLHAARMALRFLNGDWTGEQLIHYEVGCCENHAKARENVHAALCRLLEGFTSTEPSTSRWGSTTEALAEQCGGAMCHGMLPRCLDTALRGRNQDEENDEDADDFKLELRKKANRARNVMNDSSLMRQYSILSWCAEPIDHLWVSIQWLDVHATPLMDLQRPGSPFALCLKNSAKLFVEDVAASPLQYVFRHFGGDAEAELDLVAQAQDLLLGIMAQIDWRFIRMYSQWPHRLTNLVDGRLSEDERIREFDAFWGEDECCLDDGFTNKLRNLYDSKEELAADGVALKAIETWAKKTKLCNMHLERDLALIRKASPCKSPQAERYSACGLLSQWLCRHRAAGGRDPRAHESAADLVRRGVPLHRGASRAKARGIQPSNARGVLKYIHAHETKGLSKGEHYAEMRRLAADFKEASDEVQVTYRGEEVDNAEERESVAEAEANLDVLDEQQYKYNIGDGLWGLSTSKHPIDVGKVGDVIAAQVPPPPNGGKQFGMRRYVGPLRQRLKDRMLVVDDGDRGIDPALDLRLRQPCWLAHPGLCRAKTPDIFDAGLRASRNLEAFLFDACAVGDFIRLRRFTPEGEDGDDQPLEVYYRISYIRRAHGKVVAFFPAYLFGGKLEIRCGEQRVKTMVCSEIAASLLSGPRVAAVLAADGFMVIMASKCRAQRVPRDLQRVELRGFEAEIDIMNGDFRKSKADADKLNKKLSHPIEAGFKQIGRMEAEPKEKRRRIAVPAAGVALAPPHNSDSERFTGSSGSDSIDPRHGEGGSSSASEDGGGAHPDPGGGDGGGPPGPEGGGGDPPGPVGGDGVPPAPGGGGGGGGGPPAPPAAVGGNTYWPVFDEDGRVIGSIVWNNAGQSLDAHCKCEHHKGGLPCHVNRTINGNPKNRKGRPLAFLILWIRSCNDHATRDDHFFARLGMGEHSDA</sequence>
<organism evidence="2 3">
    <name type="scientific">Prorocentrum cordatum</name>
    <dbReference type="NCBI Taxonomy" id="2364126"/>
    <lineage>
        <taxon>Eukaryota</taxon>
        <taxon>Sar</taxon>
        <taxon>Alveolata</taxon>
        <taxon>Dinophyceae</taxon>
        <taxon>Prorocentrales</taxon>
        <taxon>Prorocentraceae</taxon>
        <taxon>Prorocentrum</taxon>
    </lineage>
</organism>
<dbReference type="EMBL" id="CAUYUJ010003255">
    <property type="protein sequence ID" value="CAK0804533.1"/>
    <property type="molecule type" value="Genomic_DNA"/>
</dbReference>
<protein>
    <recommendedName>
        <fullName evidence="4">RNA-directed RNA polymerase</fullName>
    </recommendedName>
</protein>
<feature type="non-terminal residue" evidence="2">
    <location>
        <position position="1097"/>
    </location>
</feature>
<gene>
    <name evidence="2" type="ORF">PCOR1329_LOCUS11297</name>
</gene>
<reference evidence="2" key="1">
    <citation type="submission" date="2023-10" db="EMBL/GenBank/DDBJ databases">
        <authorList>
            <person name="Chen Y."/>
            <person name="Shah S."/>
            <person name="Dougan E. K."/>
            <person name="Thang M."/>
            <person name="Chan C."/>
        </authorList>
    </citation>
    <scope>NUCLEOTIDE SEQUENCE [LARGE SCALE GENOMIC DNA]</scope>
</reference>
<keyword evidence="3" id="KW-1185">Reference proteome</keyword>
<dbReference type="Proteomes" id="UP001189429">
    <property type="component" value="Unassembled WGS sequence"/>
</dbReference>
<proteinExistence type="predicted"/>
<evidence type="ECO:0000313" key="3">
    <source>
        <dbReference type="Proteomes" id="UP001189429"/>
    </source>
</evidence>